<feature type="transmembrane region" description="Helical" evidence="1">
    <location>
        <begin position="6"/>
        <end position="28"/>
    </location>
</feature>
<dbReference type="Proteomes" id="UP000326912">
    <property type="component" value="Unassembled WGS sequence"/>
</dbReference>
<keyword evidence="1" id="KW-1133">Transmembrane helix</keyword>
<dbReference type="Pfam" id="PF05437">
    <property type="entry name" value="AzlD"/>
    <property type="match status" value="1"/>
</dbReference>
<accession>A0A5J4L1N6</accession>
<reference evidence="2 3" key="1">
    <citation type="submission" date="2019-10" db="EMBL/GenBank/DDBJ databases">
        <title>Dictyobacter vulcani sp. nov., within the class Ktedonobacteria, isolated from soil of volcanic Mt. Zao.</title>
        <authorList>
            <person name="Zheng Y."/>
            <person name="Wang C.M."/>
            <person name="Sakai Y."/>
            <person name="Abe K."/>
            <person name="Yokota A."/>
            <person name="Yabe S."/>
        </authorList>
    </citation>
    <scope>NUCLEOTIDE SEQUENCE [LARGE SCALE GENOMIC DNA]</scope>
    <source>
        <strain evidence="2 3">W12</strain>
    </source>
</reference>
<feature type="transmembrane region" description="Helical" evidence="1">
    <location>
        <begin position="64"/>
        <end position="84"/>
    </location>
</feature>
<dbReference type="AlphaFoldDB" id="A0A5J4L1N6"/>
<name>A0A5J4L1N6_9CHLR</name>
<dbReference type="RefSeq" id="WP_151759047.1">
    <property type="nucleotide sequence ID" value="NZ_BKZW01000003.1"/>
</dbReference>
<keyword evidence="1" id="KW-0812">Transmembrane</keyword>
<comment type="caution">
    <text evidence="2">The sequence shown here is derived from an EMBL/GenBank/DDBJ whole genome shotgun (WGS) entry which is preliminary data.</text>
</comment>
<proteinExistence type="predicted"/>
<evidence type="ECO:0000256" key="1">
    <source>
        <dbReference type="SAM" id="Phobius"/>
    </source>
</evidence>
<sequence length="110" mass="11966">MPQQIIWITIIVIGLLTFATRLSFIGSTGKLRLAPLLQQALRFVPVAALSALILPDLFLKQGQLALALNNARLLAGIIAIIIAWRTKNVLLTVGTGMISLWLLQALFGLH</sequence>
<evidence type="ECO:0000313" key="2">
    <source>
        <dbReference type="EMBL" id="GER91416.1"/>
    </source>
</evidence>
<keyword evidence="1" id="KW-0472">Membrane</keyword>
<organism evidence="2 3">
    <name type="scientific">Dictyobacter vulcani</name>
    <dbReference type="NCBI Taxonomy" id="2607529"/>
    <lineage>
        <taxon>Bacteria</taxon>
        <taxon>Bacillati</taxon>
        <taxon>Chloroflexota</taxon>
        <taxon>Ktedonobacteria</taxon>
        <taxon>Ktedonobacterales</taxon>
        <taxon>Dictyobacteraceae</taxon>
        <taxon>Dictyobacter</taxon>
    </lineage>
</organism>
<evidence type="ECO:0000313" key="3">
    <source>
        <dbReference type="Proteomes" id="UP000326912"/>
    </source>
</evidence>
<dbReference type="InterPro" id="IPR008407">
    <property type="entry name" value="Brnchd-chn_aa_trnsp_AzlD"/>
</dbReference>
<feature type="transmembrane region" description="Helical" evidence="1">
    <location>
        <begin position="89"/>
        <end position="109"/>
    </location>
</feature>
<protein>
    <submittedName>
        <fullName evidence="2">Uncharacterized protein</fullName>
    </submittedName>
</protein>
<gene>
    <name evidence="2" type="ORF">KDW_55780</name>
</gene>
<dbReference type="EMBL" id="BKZW01000003">
    <property type="protein sequence ID" value="GER91416.1"/>
    <property type="molecule type" value="Genomic_DNA"/>
</dbReference>
<keyword evidence="3" id="KW-1185">Reference proteome</keyword>
<feature type="transmembrane region" description="Helical" evidence="1">
    <location>
        <begin position="40"/>
        <end position="58"/>
    </location>
</feature>